<dbReference type="GO" id="GO:0016787">
    <property type="term" value="F:hydrolase activity"/>
    <property type="evidence" value="ECO:0007669"/>
    <property type="project" value="UniProtKB-KW"/>
</dbReference>
<dbReference type="Pfam" id="PF16126">
    <property type="entry name" value="DUF4838"/>
    <property type="match status" value="1"/>
</dbReference>
<feature type="chain" id="PRO_5016297982" description="DUF4838 domain-containing protein" evidence="2">
    <location>
        <begin position="23"/>
        <end position="743"/>
    </location>
</feature>
<evidence type="ECO:0000313" key="3">
    <source>
        <dbReference type="EMBL" id="PWL40356.1"/>
    </source>
</evidence>
<keyword evidence="2" id="KW-0732">Signal</keyword>
<keyword evidence="4" id="KW-1185">Reference proteome</keyword>
<dbReference type="PANTHER" id="PTHR47406:SF2">
    <property type="entry name" value="ALPHA GLUCURONIDASE N-TERMINAL DOMAIN-CONTAINING PROTEIN"/>
    <property type="match status" value="1"/>
</dbReference>
<dbReference type="InterPro" id="IPR032287">
    <property type="entry name" value="DUF4838"/>
</dbReference>
<evidence type="ECO:0000313" key="4">
    <source>
        <dbReference type="Proteomes" id="UP000245762"/>
    </source>
</evidence>
<dbReference type="AlphaFoldDB" id="A0A316L3E5"/>
<dbReference type="Gene3D" id="2.60.120.260">
    <property type="entry name" value="Galactose-binding domain-like"/>
    <property type="match status" value="1"/>
</dbReference>
<dbReference type="GO" id="GO:0005975">
    <property type="term" value="P:carbohydrate metabolic process"/>
    <property type="evidence" value="ECO:0007669"/>
    <property type="project" value="UniProtKB-ARBA"/>
</dbReference>
<evidence type="ECO:0000256" key="2">
    <source>
        <dbReference type="SAM" id="SignalP"/>
    </source>
</evidence>
<dbReference type="Gene3D" id="3.30.379.10">
    <property type="entry name" value="Chitobiase/beta-hexosaminidase domain 2-like"/>
    <property type="match status" value="1"/>
</dbReference>
<gene>
    <name evidence="3" type="ORF">DKG77_05930</name>
</gene>
<dbReference type="RefSeq" id="WP_109661103.1">
    <property type="nucleotide sequence ID" value="NZ_QGEG01000001.1"/>
</dbReference>
<dbReference type="InterPro" id="IPR029018">
    <property type="entry name" value="Hex-like_dom2"/>
</dbReference>
<dbReference type="PROSITE" id="PS51257">
    <property type="entry name" value="PROKAR_LIPOPROTEIN"/>
    <property type="match status" value="1"/>
</dbReference>
<reference evidence="3 4" key="1">
    <citation type="submission" date="2018-05" db="EMBL/GenBank/DDBJ databases">
        <title>Complete genome sequence of Flagellimonas aquimarina ECD12 isolated from seaweed Ecklonia cava.</title>
        <authorList>
            <person name="Choi S."/>
            <person name="Seong C."/>
        </authorList>
    </citation>
    <scope>NUCLEOTIDE SEQUENCE [LARGE SCALE GENOMIC DNA]</scope>
    <source>
        <strain evidence="3 4">ECD12</strain>
    </source>
</reference>
<dbReference type="OrthoDB" id="1099022at2"/>
<comment type="caution">
    <text evidence="3">The sequence shown here is derived from an EMBL/GenBank/DDBJ whole genome shotgun (WGS) entry which is preliminary data.</text>
</comment>
<dbReference type="EMBL" id="QGEG01000001">
    <property type="protein sequence ID" value="PWL40356.1"/>
    <property type="molecule type" value="Genomic_DNA"/>
</dbReference>
<dbReference type="Proteomes" id="UP000245762">
    <property type="component" value="Unassembled WGS sequence"/>
</dbReference>
<protein>
    <recommendedName>
        <fullName evidence="5">DUF4838 domain-containing protein</fullName>
    </recommendedName>
</protein>
<accession>A0A316L3E5</accession>
<sequence length="743" mass="84722">MKKDTLIILCSLLLFLCSCSKNQVTIVYNGKSDYEIVLTDNASQEQHSSAETLKKYINKVGNVKLNIVDKSSQTTDKQNIYVGNIKEEDLPPHEIRIKTENDNIFIYGGSDEAVKNAVFEFLGNYLGCKWYAPGVEEIPLSKIISIDPIDFSYSPEITTRTVHSKLFYENHEFADQQKVTHEAFPKYVPEAKVHTFHRFVPEEKFYESNPEYYALRGEKRLPTQLCLTNEKVLQIVKDSVASLFKKTPTASVISVSQDDNQQHCQCNNCSKIDKTEGSPSGTMIRFVNQVAKSFPDKTISTLAYQYTRKPPKTRPESNVLITLCSIECDRSAPISEKCTDFASDLIGWGRLTNNIRIWDYTTQFTNFLAPFPNIYTLQPNIQLFRNNNAKWVFEQHSHNPSELFELRSYVTSKLLWNPDLDIDELLKEFTTGYYQEAGPFIKKYIDLIHTKIQEDNDFFLFLYGDPSEAFSSYLKPELLKEYAQLFDEAEKAVAHKPEVMERVKMARLGIDYAILEACRKNITTEYSLLVDNQESKKTINPMVASLLDNFINTARKNNITLVNEMGFTVNEYASNYMSALKIAQKPNKAKGKKVVTLTKPKKYANEDPLILTDAALGGSSFYANWLGYEGNDMEVIVDLGESQNISTVSLAFLQVTNHVVFLPSYVSYSASIDNRSFTPLGDIKNPAPLQKTSKVNDIKRFDLTFEPRKVRYLKVSAKNTETPYWHHAAGLPSWVFADEIIIN</sequence>
<name>A0A316L3E5_9FLAO</name>
<evidence type="ECO:0008006" key="5">
    <source>
        <dbReference type="Google" id="ProtNLM"/>
    </source>
</evidence>
<proteinExistence type="predicted"/>
<keyword evidence="1" id="KW-0378">Hydrolase</keyword>
<organism evidence="3 4">
    <name type="scientific">Flagellimonas aquimarina</name>
    <dbReference type="NCBI Taxonomy" id="2201895"/>
    <lineage>
        <taxon>Bacteria</taxon>
        <taxon>Pseudomonadati</taxon>
        <taxon>Bacteroidota</taxon>
        <taxon>Flavobacteriia</taxon>
        <taxon>Flavobacteriales</taxon>
        <taxon>Flavobacteriaceae</taxon>
        <taxon>Flagellimonas</taxon>
    </lineage>
</organism>
<dbReference type="PANTHER" id="PTHR47406">
    <property type="entry name" value="COAGULATION FACTOR 5/8 TYPE, C-TERMINAL"/>
    <property type="match status" value="1"/>
</dbReference>
<evidence type="ECO:0000256" key="1">
    <source>
        <dbReference type="ARBA" id="ARBA00022801"/>
    </source>
</evidence>
<feature type="signal peptide" evidence="2">
    <location>
        <begin position="1"/>
        <end position="22"/>
    </location>
</feature>